<feature type="compositionally biased region" description="Basic and acidic residues" evidence="1">
    <location>
        <begin position="101"/>
        <end position="118"/>
    </location>
</feature>
<dbReference type="GO" id="GO:0003700">
    <property type="term" value="F:DNA-binding transcription factor activity"/>
    <property type="evidence" value="ECO:0007669"/>
    <property type="project" value="InterPro"/>
</dbReference>
<dbReference type="InterPro" id="IPR044787">
    <property type="entry name" value="HHO5-like"/>
</dbReference>
<reference evidence="3" key="1">
    <citation type="submission" date="2015-12" db="EMBL/GenBank/DDBJ databases">
        <title>Update maize B73 reference genome by single molecule sequencing technologies.</title>
        <authorList>
            <consortium name="Maize Genome Sequencing Project"/>
            <person name="Ware D."/>
        </authorList>
    </citation>
    <scope>NUCLEOTIDE SEQUENCE [LARGE SCALE GENOMIC DNA]</scope>
    <source>
        <strain evidence="3">cv. B73</strain>
    </source>
</reference>
<reference evidence="2" key="3">
    <citation type="submission" date="2021-05" db="UniProtKB">
        <authorList>
            <consortium name="EnsemblPlants"/>
        </authorList>
    </citation>
    <scope>IDENTIFICATION</scope>
    <source>
        <strain evidence="2">cv. B73</strain>
    </source>
</reference>
<dbReference type="Proteomes" id="UP000007305">
    <property type="component" value="Chromosome 3"/>
</dbReference>
<proteinExistence type="predicted"/>
<reference evidence="2" key="2">
    <citation type="submission" date="2019-07" db="EMBL/GenBank/DDBJ databases">
        <authorList>
            <person name="Seetharam A."/>
            <person name="Woodhouse M."/>
            <person name="Cannon E."/>
        </authorList>
    </citation>
    <scope>NUCLEOTIDE SEQUENCE [LARGE SCALE GENOMIC DNA]</scope>
    <source>
        <strain evidence="2">cv. B73</strain>
    </source>
</reference>
<feature type="region of interest" description="Disordered" evidence="1">
    <location>
        <begin position="94"/>
        <end position="195"/>
    </location>
</feature>
<keyword evidence="3" id="KW-1185">Reference proteome</keyword>
<dbReference type="PANTHER" id="PTHR31003">
    <property type="entry name" value="MYB FAMILY TRANSCRIPTION FACTOR"/>
    <property type="match status" value="1"/>
</dbReference>
<dbReference type="PANTHER" id="PTHR31003:SF16">
    <property type="entry name" value="TRANSCRIPTION FACTOR HHO2"/>
    <property type="match status" value="1"/>
</dbReference>
<dbReference type="Gramene" id="Zm00001eb143860_T002">
    <property type="protein sequence ID" value="Zm00001eb143860_P002"/>
    <property type="gene ID" value="Zm00001eb143860"/>
</dbReference>
<dbReference type="GO" id="GO:0005634">
    <property type="term" value="C:nucleus"/>
    <property type="evidence" value="ECO:0007669"/>
    <property type="project" value="UniProtKB-SubCell"/>
</dbReference>
<organism evidence="2 3">
    <name type="scientific">Zea mays</name>
    <name type="common">Maize</name>
    <dbReference type="NCBI Taxonomy" id="4577"/>
    <lineage>
        <taxon>Eukaryota</taxon>
        <taxon>Viridiplantae</taxon>
        <taxon>Streptophyta</taxon>
        <taxon>Embryophyta</taxon>
        <taxon>Tracheophyta</taxon>
        <taxon>Spermatophyta</taxon>
        <taxon>Magnoliopsida</taxon>
        <taxon>Liliopsida</taxon>
        <taxon>Poales</taxon>
        <taxon>Poaceae</taxon>
        <taxon>PACMAD clade</taxon>
        <taxon>Panicoideae</taxon>
        <taxon>Andropogonodae</taxon>
        <taxon>Andropogoneae</taxon>
        <taxon>Tripsacinae</taxon>
        <taxon>Zea</taxon>
    </lineage>
</organism>
<feature type="region of interest" description="Disordered" evidence="1">
    <location>
        <begin position="13"/>
        <end position="78"/>
    </location>
</feature>
<dbReference type="AlphaFoldDB" id="A0A804N8Y0"/>
<feature type="compositionally biased region" description="Low complexity" evidence="1">
    <location>
        <begin position="181"/>
        <end position="194"/>
    </location>
</feature>
<dbReference type="GO" id="GO:0003677">
    <property type="term" value="F:DNA binding"/>
    <property type="evidence" value="ECO:0007669"/>
    <property type="project" value="UniProtKB-KW"/>
</dbReference>
<evidence type="ECO:0000313" key="2">
    <source>
        <dbReference type="EnsemblPlants" id="Zm00001eb143860_P002"/>
    </source>
</evidence>
<accession>A0A804N8Y0</accession>
<dbReference type="EnsemblPlants" id="Zm00001eb143860_T002">
    <property type="protein sequence ID" value="Zm00001eb143860_P002"/>
    <property type="gene ID" value="Zm00001eb143860"/>
</dbReference>
<sequence length="311" mass="34021">MTERLQIRIRNPLGLPGLGVDADKDDEAVGDLETAAASSSRRLPHPETKKAMPDWLQSVQLWSNQQQPSASPPQHQDELLLSCRPVALNACRKPGGAFQPFEKEKKKKDKEEKQRAELELELPVAASSGVVGDSCDRAGATDTDTDTAENNKASNTKGGKDKRLSCRRRHPAERRGGAGPRSSTTSSCRRCSSSAGPTLLRRDEAKLSFFLYIRTVEQAFDTKPSLVPHENGHGKSLDTKLPKLGSLPSRVLLNGTDGDDHSDRLKQGFVTGDMVARSSNVKWDEKAAIIISTSFVYCDDVVMDKAEDEEP</sequence>
<feature type="compositionally biased region" description="Low complexity" evidence="1">
    <location>
        <begin position="63"/>
        <end position="74"/>
    </location>
</feature>
<protein>
    <submittedName>
        <fullName evidence="2">Uncharacterized protein</fullName>
    </submittedName>
</protein>
<evidence type="ECO:0000313" key="3">
    <source>
        <dbReference type="Proteomes" id="UP000007305"/>
    </source>
</evidence>
<name>A0A804N8Y0_MAIZE</name>
<evidence type="ECO:0000256" key="1">
    <source>
        <dbReference type="SAM" id="MobiDB-lite"/>
    </source>
</evidence>